<gene>
    <name evidence="1" type="ORF">MONAX_5E035407</name>
</gene>
<organism evidence="1 2">
    <name type="scientific">Marmota monax</name>
    <name type="common">Woodchuck</name>
    <dbReference type="NCBI Taxonomy" id="9995"/>
    <lineage>
        <taxon>Eukaryota</taxon>
        <taxon>Metazoa</taxon>
        <taxon>Chordata</taxon>
        <taxon>Craniata</taxon>
        <taxon>Vertebrata</taxon>
        <taxon>Euteleostomi</taxon>
        <taxon>Mammalia</taxon>
        <taxon>Eutheria</taxon>
        <taxon>Euarchontoglires</taxon>
        <taxon>Glires</taxon>
        <taxon>Rodentia</taxon>
        <taxon>Sciuromorpha</taxon>
        <taxon>Sciuridae</taxon>
        <taxon>Xerinae</taxon>
        <taxon>Marmotini</taxon>
        <taxon>Marmota</taxon>
    </lineage>
</organism>
<evidence type="ECO:0000313" key="2">
    <source>
        <dbReference type="Proteomes" id="UP000335636"/>
    </source>
</evidence>
<accession>A0A5E4CVI7</accession>
<dbReference type="EMBL" id="CABDUW010002192">
    <property type="protein sequence ID" value="VTJ85838.1"/>
    <property type="molecule type" value="Genomic_DNA"/>
</dbReference>
<feature type="non-terminal residue" evidence="1">
    <location>
        <position position="1"/>
    </location>
</feature>
<name>A0A5E4CVI7_MARMO</name>
<dbReference type="Proteomes" id="UP000335636">
    <property type="component" value="Unassembled WGS sequence"/>
</dbReference>
<sequence length="59" mass="6465">LKALDACNKQALFWYVLQEELEASAGVLLHRGAPSKTVTQWQAGSLAGIRVLLQHQCCV</sequence>
<protein>
    <submittedName>
        <fullName evidence="1">Uncharacterized protein</fullName>
    </submittedName>
</protein>
<dbReference type="AlphaFoldDB" id="A0A5E4CVI7"/>
<evidence type="ECO:0000313" key="1">
    <source>
        <dbReference type="EMBL" id="VTJ85838.1"/>
    </source>
</evidence>
<proteinExistence type="predicted"/>
<reference evidence="1" key="1">
    <citation type="submission" date="2019-04" db="EMBL/GenBank/DDBJ databases">
        <authorList>
            <person name="Alioto T."/>
            <person name="Alioto T."/>
        </authorList>
    </citation>
    <scope>NUCLEOTIDE SEQUENCE [LARGE SCALE GENOMIC DNA]</scope>
</reference>
<comment type="caution">
    <text evidence="1">The sequence shown here is derived from an EMBL/GenBank/DDBJ whole genome shotgun (WGS) entry which is preliminary data.</text>
</comment>
<keyword evidence="2" id="KW-1185">Reference proteome</keyword>